<comment type="caution">
    <text evidence="1">The sequence shown here is derived from an EMBL/GenBank/DDBJ whole genome shotgun (WGS) entry which is preliminary data.</text>
</comment>
<sequence>MTAPLICPCCEETMVKSIKKRCMGAPWHRCVQCGHWTLDLPEKKNRGFHRTFHDQMPLGTDMRVPARRAADILGLAKRKASVLDVGCGDGLFLSMLPDNFECTGVDVDETMKAKWEYPGVSFLQRDFMEKTFSGSWGVVTAFHVMEHLKDLRAGMKRLIKLTRPNGAIVVEVPVDRHRSIASFNGHIQEFSPNSVAHMLYSFREVLQYQAVEAGLLFPAVKFKAKKKGDPSVALGWLQGRCERGGKARFRGRRRGDGNLE</sequence>
<evidence type="ECO:0008006" key="2">
    <source>
        <dbReference type="Google" id="ProtNLM"/>
    </source>
</evidence>
<dbReference type="CDD" id="cd02440">
    <property type="entry name" value="AdoMet_MTases"/>
    <property type="match status" value="1"/>
</dbReference>
<dbReference type="EMBL" id="LAZR01001070">
    <property type="protein sequence ID" value="KKN51269.1"/>
    <property type="molecule type" value="Genomic_DNA"/>
</dbReference>
<evidence type="ECO:0000313" key="1">
    <source>
        <dbReference type="EMBL" id="KKN51269.1"/>
    </source>
</evidence>
<organism evidence="1">
    <name type="scientific">marine sediment metagenome</name>
    <dbReference type="NCBI Taxonomy" id="412755"/>
    <lineage>
        <taxon>unclassified sequences</taxon>
        <taxon>metagenomes</taxon>
        <taxon>ecological metagenomes</taxon>
    </lineage>
</organism>
<dbReference type="AlphaFoldDB" id="A0A0F9R8Y7"/>
<dbReference type="InterPro" id="IPR029063">
    <property type="entry name" value="SAM-dependent_MTases_sf"/>
</dbReference>
<dbReference type="PANTHER" id="PTHR43861">
    <property type="entry name" value="TRANS-ACONITATE 2-METHYLTRANSFERASE-RELATED"/>
    <property type="match status" value="1"/>
</dbReference>
<dbReference type="SUPFAM" id="SSF53335">
    <property type="entry name" value="S-adenosyl-L-methionine-dependent methyltransferases"/>
    <property type="match status" value="1"/>
</dbReference>
<name>A0A0F9R8Y7_9ZZZZ</name>
<accession>A0A0F9R8Y7</accession>
<dbReference type="Pfam" id="PF13489">
    <property type="entry name" value="Methyltransf_23"/>
    <property type="match status" value="1"/>
</dbReference>
<proteinExistence type="predicted"/>
<protein>
    <recommendedName>
        <fullName evidence="2">Methyltransferase type 11 domain-containing protein</fullName>
    </recommendedName>
</protein>
<dbReference type="Gene3D" id="3.40.50.150">
    <property type="entry name" value="Vaccinia Virus protein VP39"/>
    <property type="match status" value="1"/>
</dbReference>
<gene>
    <name evidence="1" type="ORF">LCGC14_0624300</name>
</gene>
<reference evidence="1" key="1">
    <citation type="journal article" date="2015" name="Nature">
        <title>Complex archaea that bridge the gap between prokaryotes and eukaryotes.</title>
        <authorList>
            <person name="Spang A."/>
            <person name="Saw J.H."/>
            <person name="Jorgensen S.L."/>
            <person name="Zaremba-Niedzwiedzka K."/>
            <person name="Martijn J."/>
            <person name="Lind A.E."/>
            <person name="van Eijk R."/>
            <person name="Schleper C."/>
            <person name="Guy L."/>
            <person name="Ettema T.J."/>
        </authorList>
    </citation>
    <scope>NUCLEOTIDE SEQUENCE</scope>
</reference>